<dbReference type="EMBL" id="ACIO01000296">
    <property type="protein sequence ID" value="EFC98236.1"/>
    <property type="molecule type" value="Genomic_DNA"/>
</dbReference>
<proteinExistence type="predicted"/>
<keyword evidence="1" id="KW-0472">Membrane</keyword>
<accession>D3AIX5</accession>
<evidence type="ECO:0000256" key="1">
    <source>
        <dbReference type="SAM" id="Phobius"/>
    </source>
</evidence>
<feature type="transmembrane region" description="Helical" evidence="1">
    <location>
        <begin position="22"/>
        <end position="49"/>
    </location>
</feature>
<comment type="caution">
    <text evidence="2">The sequence shown here is derived from an EMBL/GenBank/DDBJ whole genome shotgun (WGS) entry which is preliminary data.</text>
</comment>
<dbReference type="Proteomes" id="UP000004968">
    <property type="component" value="Unassembled WGS sequence"/>
</dbReference>
<protein>
    <submittedName>
        <fullName evidence="2">Uncharacterized protein</fullName>
    </submittedName>
</protein>
<dbReference type="AlphaFoldDB" id="D3AIX5"/>
<dbReference type="HOGENOM" id="CLU_3118653_0_0_9"/>
<sequence>MEMEEFEQILAKMRERGIIPRIHYELMAIRVLGAIVAVLIGVGIVWVMVK</sequence>
<gene>
    <name evidence="2" type="ORF">CLOSTHATH_03565</name>
</gene>
<keyword evidence="1" id="KW-0812">Transmembrane</keyword>
<evidence type="ECO:0000313" key="2">
    <source>
        <dbReference type="EMBL" id="EFC98236.1"/>
    </source>
</evidence>
<keyword evidence="1" id="KW-1133">Transmembrane helix</keyword>
<name>D3AIX5_9FIRM</name>
<evidence type="ECO:0000313" key="3">
    <source>
        <dbReference type="Proteomes" id="UP000004968"/>
    </source>
</evidence>
<reference evidence="2 3" key="1">
    <citation type="submission" date="2010-01" db="EMBL/GenBank/DDBJ databases">
        <authorList>
            <person name="Weinstock G."/>
            <person name="Sodergren E."/>
            <person name="Clifton S."/>
            <person name="Fulton L."/>
            <person name="Fulton B."/>
            <person name="Courtney L."/>
            <person name="Fronick C."/>
            <person name="Harrison M."/>
            <person name="Strong C."/>
            <person name="Farmer C."/>
            <person name="Delahaunty K."/>
            <person name="Markovic C."/>
            <person name="Hall O."/>
            <person name="Minx P."/>
            <person name="Tomlinson C."/>
            <person name="Mitreva M."/>
            <person name="Nelson J."/>
            <person name="Hou S."/>
            <person name="Wollam A."/>
            <person name="Pepin K.H."/>
            <person name="Johnson M."/>
            <person name="Bhonagiri V."/>
            <person name="Nash W.E."/>
            <person name="Warren W."/>
            <person name="Chinwalla A."/>
            <person name="Mardis E.R."/>
            <person name="Wilson R.K."/>
        </authorList>
    </citation>
    <scope>NUCLEOTIDE SEQUENCE [LARGE SCALE GENOMIC DNA]</scope>
    <source>
        <strain evidence="2 3">DSM 13479</strain>
    </source>
</reference>
<organism evidence="2 3">
    <name type="scientific">Hungatella hathewayi DSM 13479</name>
    <dbReference type="NCBI Taxonomy" id="566550"/>
    <lineage>
        <taxon>Bacteria</taxon>
        <taxon>Bacillati</taxon>
        <taxon>Bacillota</taxon>
        <taxon>Clostridia</taxon>
        <taxon>Lachnospirales</taxon>
        <taxon>Lachnospiraceae</taxon>
        <taxon>Hungatella</taxon>
    </lineage>
</organism>